<dbReference type="PANTHER" id="PTHR37984">
    <property type="entry name" value="PROTEIN CBG26694"/>
    <property type="match status" value="1"/>
</dbReference>
<reference evidence="3" key="1">
    <citation type="submission" date="2017-03" db="EMBL/GenBank/DDBJ databases">
        <title>Phytopthora megakarya and P. palmivora, two closely related causual agents of cacao black pod achieved similar genome size and gene model numbers by different mechanisms.</title>
        <authorList>
            <person name="Ali S."/>
            <person name="Shao J."/>
            <person name="Larry D.J."/>
            <person name="Kronmiller B."/>
            <person name="Shen D."/>
            <person name="Strem M.D."/>
            <person name="Melnick R.L."/>
            <person name="Guiltinan M.J."/>
            <person name="Tyler B.M."/>
            <person name="Meinhardt L.W."/>
            <person name="Bailey B.A."/>
        </authorList>
    </citation>
    <scope>NUCLEOTIDE SEQUENCE [LARGE SCALE GENOMIC DNA]</scope>
    <source>
        <strain evidence="3">zdho120</strain>
    </source>
</reference>
<evidence type="ECO:0000259" key="1">
    <source>
        <dbReference type="PROSITE" id="PS50994"/>
    </source>
</evidence>
<dbReference type="Proteomes" id="UP000198211">
    <property type="component" value="Unassembled WGS sequence"/>
</dbReference>
<feature type="domain" description="Integrase catalytic" evidence="1">
    <location>
        <begin position="116"/>
        <end position="237"/>
    </location>
</feature>
<dbReference type="InterPro" id="IPR036397">
    <property type="entry name" value="RNaseH_sf"/>
</dbReference>
<protein>
    <submittedName>
        <fullName evidence="2">Reverse transcriptase</fullName>
    </submittedName>
</protein>
<organism evidence="2 3">
    <name type="scientific">Phytophthora megakarya</name>
    <dbReference type="NCBI Taxonomy" id="4795"/>
    <lineage>
        <taxon>Eukaryota</taxon>
        <taxon>Sar</taxon>
        <taxon>Stramenopiles</taxon>
        <taxon>Oomycota</taxon>
        <taxon>Peronosporomycetes</taxon>
        <taxon>Peronosporales</taxon>
        <taxon>Peronosporaceae</taxon>
        <taxon>Phytophthora</taxon>
    </lineage>
</organism>
<gene>
    <name evidence="2" type="ORF">PHMEG_0001469</name>
</gene>
<dbReference type="GO" id="GO:0003964">
    <property type="term" value="F:RNA-directed DNA polymerase activity"/>
    <property type="evidence" value="ECO:0007669"/>
    <property type="project" value="UniProtKB-KW"/>
</dbReference>
<dbReference type="GO" id="GO:0003676">
    <property type="term" value="F:nucleic acid binding"/>
    <property type="evidence" value="ECO:0007669"/>
    <property type="project" value="InterPro"/>
</dbReference>
<dbReference type="InterPro" id="IPR001584">
    <property type="entry name" value="Integrase_cat-core"/>
</dbReference>
<comment type="caution">
    <text evidence="2">The sequence shown here is derived from an EMBL/GenBank/DDBJ whole genome shotgun (WGS) entry which is preliminary data.</text>
</comment>
<dbReference type="Gene3D" id="3.30.420.10">
    <property type="entry name" value="Ribonuclease H-like superfamily/Ribonuclease H"/>
    <property type="match status" value="1"/>
</dbReference>
<sequence>MGSCEITADRADSARTRRGSWISGLKKYLVGENRDLTQEDAKVLRSFAMNYEVDQRFSKTFRITITRVGKVVIKESVKPMIGSAITPTGEGCIRAYSDILKSVSIMKRGKGRPRIQGESPCTLQATYLLQVIAMDHIPSSVNGNSELLICVDLFSEYVITKASAATPSQTIAEIYEECVSRRVGASEVIRHYREPGFMSDFFKSFNKILGQRQRSTMAYRPLSNRYAERMVQTTTSS</sequence>
<keyword evidence="2" id="KW-0695">RNA-directed DNA polymerase</keyword>
<dbReference type="PROSITE" id="PS50994">
    <property type="entry name" value="INTEGRASE"/>
    <property type="match status" value="1"/>
</dbReference>
<dbReference type="AlphaFoldDB" id="A0A225X2P9"/>
<dbReference type="GO" id="GO:0015074">
    <property type="term" value="P:DNA integration"/>
    <property type="evidence" value="ECO:0007669"/>
    <property type="project" value="InterPro"/>
</dbReference>
<dbReference type="SUPFAM" id="SSF53098">
    <property type="entry name" value="Ribonuclease H-like"/>
    <property type="match status" value="1"/>
</dbReference>
<accession>A0A225X2P9</accession>
<keyword evidence="2" id="KW-0808">Transferase</keyword>
<dbReference type="PANTHER" id="PTHR37984:SF5">
    <property type="entry name" value="PROTEIN NYNRIN-LIKE"/>
    <property type="match status" value="1"/>
</dbReference>
<dbReference type="InterPro" id="IPR050951">
    <property type="entry name" value="Retrovirus_Pol_polyprotein"/>
</dbReference>
<dbReference type="InterPro" id="IPR012337">
    <property type="entry name" value="RNaseH-like_sf"/>
</dbReference>
<name>A0A225X2P9_9STRA</name>
<proteinExistence type="predicted"/>
<evidence type="ECO:0000313" key="3">
    <source>
        <dbReference type="Proteomes" id="UP000198211"/>
    </source>
</evidence>
<dbReference type="EMBL" id="NBNE01000053">
    <property type="protein sequence ID" value="OWZ23617.1"/>
    <property type="molecule type" value="Genomic_DNA"/>
</dbReference>
<evidence type="ECO:0000313" key="2">
    <source>
        <dbReference type="EMBL" id="OWZ23617.1"/>
    </source>
</evidence>
<keyword evidence="3" id="KW-1185">Reference proteome</keyword>
<keyword evidence="2" id="KW-0548">Nucleotidyltransferase</keyword>